<dbReference type="PANTHER" id="PTHR11361:SF34">
    <property type="entry name" value="DNA MISMATCH REPAIR PROTEIN MSH1, MITOCHONDRIAL"/>
    <property type="match status" value="1"/>
</dbReference>
<proteinExistence type="predicted"/>
<name>E6Q385_9ZZZZ</name>
<dbReference type="GO" id="GO:0005829">
    <property type="term" value="C:cytosol"/>
    <property type="evidence" value="ECO:0007669"/>
    <property type="project" value="TreeGrafter"/>
</dbReference>
<comment type="caution">
    <text evidence="5">The sequence shown here is derived from an EMBL/GenBank/DDBJ whole genome shotgun (WGS) entry which is preliminary data.</text>
</comment>
<dbReference type="GO" id="GO:0030983">
    <property type="term" value="F:mismatched DNA binding"/>
    <property type="evidence" value="ECO:0007669"/>
    <property type="project" value="InterPro"/>
</dbReference>
<feature type="domain" description="DNA mismatch repair proteins mutS family" evidence="4">
    <location>
        <begin position="323"/>
        <end position="496"/>
    </location>
</feature>
<evidence type="ECO:0000313" key="5">
    <source>
        <dbReference type="EMBL" id="CBI01645.1"/>
    </source>
</evidence>
<evidence type="ECO:0000256" key="2">
    <source>
        <dbReference type="ARBA" id="ARBA00022840"/>
    </source>
</evidence>
<sequence length="498" mass="56333">MNAFLLFPDRDADCEQGLPWNADALVRDLGLEAIMKAMSGHDRVLADIVPRVLLNGLGDSSEVLYRQSILRDCLANRKVVRSLYSLAGEALSAESRNYWGVRLRRADPIVHRSREVLAMFVDALESLCGIVDLSADAFESAGFKRFFEMLRAELPASYLRDIRDMLRQVDFRDGFMTSAKLGSGHFFEHFTIRAYLPPIFSWFQRFFPPKIAGYTYYLHPRDESGARALENLRDRALRNIADVLAESVTHVLTFFSTLRHELGFYVSCINLYERLEEIGARTSFPTPLDSQSFAFQCEDLYDISLSIFMGRSISGNAVNANGKKIIVVTGANQGGKSTFLRSVGISQLMMGAGLFVPARMFSAALAAKVFTHFRREEDRSLESGKFDEELRRMNEIVKVLPPHALLLFNESFAATNDREGSEIALQIAEALMDGDVRTVFVTHLYEFAHRLANEREAQTCFLRARRRDDDAPNFRLTADAALPTSFGEDLYRRIFRSS</sequence>
<accession>E6Q385</accession>
<evidence type="ECO:0000259" key="4">
    <source>
        <dbReference type="SMART" id="SM00534"/>
    </source>
</evidence>
<dbReference type="InterPro" id="IPR027417">
    <property type="entry name" value="P-loop_NTPase"/>
</dbReference>
<dbReference type="GO" id="GO:0006298">
    <property type="term" value="P:mismatch repair"/>
    <property type="evidence" value="ECO:0007669"/>
    <property type="project" value="InterPro"/>
</dbReference>
<dbReference type="Gene3D" id="3.40.50.300">
    <property type="entry name" value="P-loop containing nucleotide triphosphate hydrolases"/>
    <property type="match status" value="1"/>
</dbReference>
<dbReference type="SMART" id="SM00534">
    <property type="entry name" value="MUTSac"/>
    <property type="match status" value="1"/>
</dbReference>
<keyword evidence="1" id="KW-0547">Nucleotide-binding</keyword>
<keyword evidence="2" id="KW-0067">ATP-binding</keyword>
<dbReference type="Pfam" id="PF00488">
    <property type="entry name" value="MutS_V"/>
    <property type="match status" value="1"/>
</dbReference>
<dbReference type="SUPFAM" id="SSF52540">
    <property type="entry name" value="P-loop containing nucleoside triphosphate hydrolases"/>
    <property type="match status" value="1"/>
</dbReference>
<dbReference type="InterPro" id="IPR045076">
    <property type="entry name" value="MutS"/>
</dbReference>
<protein>
    <submittedName>
        <fullName evidence="5">Putative Mismatch repair ATPase (MutS family)</fullName>
    </submittedName>
</protein>
<organism evidence="5">
    <name type="scientific">mine drainage metagenome</name>
    <dbReference type="NCBI Taxonomy" id="410659"/>
    <lineage>
        <taxon>unclassified sequences</taxon>
        <taxon>metagenomes</taxon>
        <taxon>ecological metagenomes</taxon>
    </lineage>
</organism>
<dbReference type="AlphaFoldDB" id="E6Q385"/>
<reference evidence="5" key="1">
    <citation type="submission" date="2009-10" db="EMBL/GenBank/DDBJ databases">
        <title>Diversity of trophic interactions inside an arsenic-rich microbial ecosystem.</title>
        <authorList>
            <person name="Bertin P.N."/>
            <person name="Heinrich-Salmeron A."/>
            <person name="Pelletier E."/>
            <person name="Goulhen-Chollet F."/>
            <person name="Arsene-Ploetze F."/>
            <person name="Gallien S."/>
            <person name="Calteau A."/>
            <person name="Vallenet D."/>
            <person name="Casiot C."/>
            <person name="Chane-Woon-Ming B."/>
            <person name="Giloteaux L."/>
            <person name="Barakat M."/>
            <person name="Bonnefoy V."/>
            <person name="Bruneel O."/>
            <person name="Chandler M."/>
            <person name="Cleiss J."/>
            <person name="Duran R."/>
            <person name="Elbaz-Poulichet F."/>
            <person name="Fonknechten N."/>
            <person name="Lauga B."/>
            <person name="Mornico D."/>
            <person name="Ortet P."/>
            <person name="Schaeffer C."/>
            <person name="Siguier P."/>
            <person name="Alexander Thil Smith A."/>
            <person name="Van Dorsselaer A."/>
            <person name="Weissenbach J."/>
            <person name="Medigue C."/>
            <person name="Le Paslier D."/>
        </authorList>
    </citation>
    <scope>NUCLEOTIDE SEQUENCE</scope>
</reference>
<dbReference type="EMBL" id="CABO01000019">
    <property type="protein sequence ID" value="CBI01645.1"/>
    <property type="molecule type" value="Genomic_DNA"/>
</dbReference>
<dbReference type="InterPro" id="IPR000432">
    <property type="entry name" value="DNA_mismatch_repair_MutS_C"/>
</dbReference>
<dbReference type="GO" id="GO:0005524">
    <property type="term" value="F:ATP binding"/>
    <property type="evidence" value="ECO:0007669"/>
    <property type="project" value="UniProtKB-KW"/>
</dbReference>
<gene>
    <name evidence="5" type="ORF">CARN4_1966</name>
</gene>
<dbReference type="PANTHER" id="PTHR11361">
    <property type="entry name" value="DNA MISMATCH REPAIR PROTEIN MUTS FAMILY MEMBER"/>
    <property type="match status" value="1"/>
</dbReference>
<evidence type="ECO:0000256" key="3">
    <source>
        <dbReference type="ARBA" id="ARBA00023125"/>
    </source>
</evidence>
<keyword evidence="3" id="KW-0238">DNA-binding</keyword>
<evidence type="ECO:0000256" key="1">
    <source>
        <dbReference type="ARBA" id="ARBA00022741"/>
    </source>
</evidence>
<dbReference type="GO" id="GO:0140664">
    <property type="term" value="F:ATP-dependent DNA damage sensor activity"/>
    <property type="evidence" value="ECO:0007669"/>
    <property type="project" value="InterPro"/>
</dbReference>